<reference evidence="1 2" key="1">
    <citation type="submission" date="2020-09" db="EMBL/GenBank/DDBJ databases">
        <title>De no assembly of potato wild relative species, Solanum commersonii.</title>
        <authorList>
            <person name="Cho K."/>
        </authorList>
    </citation>
    <scope>NUCLEOTIDE SEQUENCE [LARGE SCALE GENOMIC DNA]</scope>
    <source>
        <strain evidence="1">LZ3.2</strain>
        <tissue evidence="1">Leaf</tissue>
    </source>
</reference>
<proteinExistence type="predicted"/>
<evidence type="ECO:0000313" key="2">
    <source>
        <dbReference type="Proteomes" id="UP000824120"/>
    </source>
</evidence>
<gene>
    <name evidence="1" type="ORF">H5410_061200</name>
</gene>
<comment type="caution">
    <text evidence="1">The sequence shown here is derived from an EMBL/GenBank/DDBJ whole genome shotgun (WGS) entry which is preliminary data.</text>
</comment>
<accession>A0A9J5W7C3</accession>
<dbReference type="OrthoDB" id="1323164at2759"/>
<sequence length="160" mass="18277">MILLNQRKRNIGPRDSRYQTRHKSSECCSGARKKKINLLGIDEDTKGKLLAILDQPFSESSGTSDEYCDDEDIDLSYDLDNSQSGKDCTCTEALCTCDSTPNIRVLYDHSKEALFDVIQNINDNEARNCFLLEHKNLLLNTDKHKPRLIVDPFSMKQIFN</sequence>
<keyword evidence="2" id="KW-1185">Reference proteome</keyword>
<protein>
    <submittedName>
        <fullName evidence="1">Uncharacterized protein</fullName>
    </submittedName>
</protein>
<organism evidence="1 2">
    <name type="scientific">Solanum commersonii</name>
    <name type="common">Commerson's wild potato</name>
    <name type="synonym">Commerson's nightshade</name>
    <dbReference type="NCBI Taxonomy" id="4109"/>
    <lineage>
        <taxon>Eukaryota</taxon>
        <taxon>Viridiplantae</taxon>
        <taxon>Streptophyta</taxon>
        <taxon>Embryophyta</taxon>
        <taxon>Tracheophyta</taxon>
        <taxon>Spermatophyta</taxon>
        <taxon>Magnoliopsida</taxon>
        <taxon>eudicotyledons</taxon>
        <taxon>Gunneridae</taxon>
        <taxon>Pentapetalae</taxon>
        <taxon>asterids</taxon>
        <taxon>lamiids</taxon>
        <taxon>Solanales</taxon>
        <taxon>Solanaceae</taxon>
        <taxon>Solanoideae</taxon>
        <taxon>Solaneae</taxon>
        <taxon>Solanum</taxon>
    </lineage>
</organism>
<evidence type="ECO:0000313" key="1">
    <source>
        <dbReference type="EMBL" id="KAG5571434.1"/>
    </source>
</evidence>
<dbReference type="EMBL" id="JACXVP010000012">
    <property type="protein sequence ID" value="KAG5571434.1"/>
    <property type="molecule type" value="Genomic_DNA"/>
</dbReference>
<dbReference type="Proteomes" id="UP000824120">
    <property type="component" value="Chromosome 12"/>
</dbReference>
<dbReference type="AlphaFoldDB" id="A0A9J5W7C3"/>
<name>A0A9J5W7C3_SOLCO</name>